<keyword evidence="2" id="KW-0472">Membrane</keyword>
<keyword evidence="2" id="KW-0812">Transmembrane</keyword>
<dbReference type="Proteomes" id="UP000712600">
    <property type="component" value="Unassembled WGS sequence"/>
</dbReference>
<gene>
    <name evidence="3" type="ORF">F2Q69_00060667</name>
</gene>
<feature type="region of interest" description="Disordered" evidence="1">
    <location>
        <begin position="90"/>
        <end position="131"/>
    </location>
</feature>
<evidence type="ECO:0000256" key="2">
    <source>
        <dbReference type="SAM" id="Phobius"/>
    </source>
</evidence>
<dbReference type="AlphaFoldDB" id="A0A8S9RSH0"/>
<feature type="transmembrane region" description="Helical" evidence="2">
    <location>
        <begin position="12"/>
        <end position="33"/>
    </location>
</feature>
<accession>A0A8S9RSH0</accession>
<dbReference type="EMBL" id="QGKX02000095">
    <property type="protein sequence ID" value="KAF3575112.1"/>
    <property type="molecule type" value="Genomic_DNA"/>
</dbReference>
<protein>
    <submittedName>
        <fullName evidence="3">Uncharacterized protein</fullName>
    </submittedName>
</protein>
<feature type="compositionally biased region" description="Basic and acidic residues" evidence="1">
    <location>
        <begin position="92"/>
        <end position="104"/>
    </location>
</feature>
<reference evidence="3" key="1">
    <citation type="submission" date="2019-12" db="EMBL/GenBank/DDBJ databases">
        <title>Genome sequencing and annotation of Brassica cretica.</title>
        <authorList>
            <person name="Studholme D.J."/>
            <person name="Sarris P."/>
        </authorList>
    </citation>
    <scope>NUCLEOTIDE SEQUENCE</scope>
    <source>
        <strain evidence="3">PFS-109/04</strain>
        <tissue evidence="3">Leaf</tissue>
    </source>
</reference>
<comment type="caution">
    <text evidence="3">The sequence shown here is derived from an EMBL/GenBank/DDBJ whole genome shotgun (WGS) entry which is preliminary data.</text>
</comment>
<evidence type="ECO:0000313" key="4">
    <source>
        <dbReference type="Proteomes" id="UP000712600"/>
    </source>
</evidence>
<name>A0A8S9RSH0_BRACR</name>
<evidence type="ECO:0000313" key="3">
    <source>
        <dbReference type="EMBL" id="KAF3575112.1"/>
    </source>
</evidence>
<proteinExistence type="predicted"/>
<sequence length="131" mass="14340">MTARGFWTSELVTLPMIVSLFATIRSSLLLAGIRTGGRFAGIGGAVHFSFSERLYLRAILMMLRSWSPLYSFLKGIECIRDVSWGVNASKPYKRELDPGERGHEMVGAPAQRTLADPPTSSGAEPGEVPIR</sequence>
<evidence type="ECO:0000256" key="1">
    <source>
        <dbReference type="SAM" id="MobiDB-lite"/>
    </source>
</evidence>
<organism evidence="3 4">
    <name type="scientific">Brassica cretica</name>
    <name type="common">Mustard</name>
    <dbReference type="NCBI Taxonomy" id="69181"/>
    <lineage>
        <taxon>Eukaryota</taxon>
        <taxon>Viridiplantae</taxon>
        <taxon>Streptophyta</taxon>
        <taxon>Embryophyta</taxon>
        <taxon>Tracheophyta</taxon>
        <taxon>Spermatophyta</taxon>
        <taxon>Magnoliopsida</taxon>
        <taxon>eudicotyledons</taxon>
        <taxon>Gunneridae</taxon>
        <taxon>Pentapetalae</taxon>
        <taxon>rosids</taxon>
        <taxon>malvids</taxon>
        <taxon>Brassicales</taxon>
        <taxon>Brassicaceae</taxon>
        <taxon>Brassiceae</taxon>
        <taxon>Brassica</taxon>
    </lineage>
</organism>
<keyword evidence="2" id="KW-1133">Transmembrane helix</keyword>